<keyword evidence="4" id="KW-0808">Transferase</keyword>
<dbReference type="Pfam" id="PF07730">
    <property type="entry name" value="HisKA_3"/>
    <property type="match status" value="1"/>
</dbReference>
<feature type="transmembrane region" description="Helical" evidence="9">
    <location>
        <begin position="68"/>
        <end position="86"/>
    </location>
</feature>
<dbReference type="InterPro" id="IPR050482">
    <property type="entry name" value="Sensor_HK_TwoCompSys"/>
</dbReference>
<protein>
    <recommendedName>
        <fullName evidence="2">histidine kinase</fullName>
        <ecNumber evidence="2">2.7.13.3</ecNumber>
    </recommendedName>
</protein>
<sequence>MCRSVLPAARRLWQAHPMLADGLLAVTLTCGSWLWAVSEPQRATRPADLLSSVLTMAVNLPLAWRRRASFSVLLVSAVAAICYHLLGYHYGVNSMGPLLALYSVTVHRSLPYAIAGGILVIAEWTHASALHPGIQVWSAAGQSILVAGCAWSIGASARLLGRRNAQLADLAAQLRREQDAAARRAVTHERLRIARELHDVVAHHMSVIAVQANLGGFIVLSDPPAAQTALGTVAETSREALVELRRLLSILRIEVDDSEDERHNPAPKLDQLGPLLGRMRAAGLSIEASITGRVRPLAQGLMLSAYRIVQEALTNVLKHAPGARSHVMVHYGATELTVAVINDGGVITTSPARGGHGLIGMRERIRLYGGTIAAGPEPGGGFAVRAVFPLPGGDDDASAGT</sequence>
<organism evidence="13 14">
    <name type="scientific">Nonomuraea thailandensis</name>
    <dbReference type="NCBI Taxonomy" id="1188745"/>
    <lineage>
        <taxon>Bacteria</taxon>
        <taxon>Bacillati</taxon>
        <taxon>Actinomycetota</taxon>
        <taxon>Actinomycetes</taxon>
        <taxon>Streptosporangiales</taxon>
        <taxon>Streptosporangiaceae</taxon>
        <taxon>Nonomuraea</taxon>
    </lineage>
</organism>
<evidence type="ECO:0000259" key="11">
    <source>
        <dbReference type="Pfam" id="PF07730"/>
    </source>
</evidence>
<evidence type="ECO:0000256" key="8">
    <source>
        <dbReference type="ARBA" id="ARBA00023012"/>
    </source>
</evidence>
<dbReference type="PANTHER" id="PTHR24421">
    <property type="entry name" value="NITRATE/NITRITE SENSOR PROTEIN NARX-RELATED"/>
    <property type="match status" value="1"/>
</dbReference>
<keyword evidence="8" id="KW-0902">Two-component regulatory system</keyword>
<evidence type="ECO:0000256" key="4">
    <source>
        <dbReference type="ARBA" id="ARBA00022679"/>
    </source>
</evidence>
<evidence type="ECO:0000256" key="9">
    <source>
        <dbReference type="SAM" id="Phobius"/>
    </source>
</evidence>
<dbReference type="EC" id="2.7.13.3" evidence="2"/>
<feature type="domain" description="DUF7134" evidence="12">
    <location>
        <begin position="11"/>
        <end position="158"/>
    </location>
</feature>
<dbReference type="Gene3D" id="3.30.565.10">
    <property type="entry name" value="Histidine kinase-like ATPase, C-terminal domain"/>
    <property type="match status" value="1"/>
</dbReference>
<feature type="domain" description="Histidine kinase/HSP90-like ATPase" evidence="10">
    <location>
        <begin position="305"/>
        <end position="391"/>
    </location>
</feature>
<keyword evidence="9" id="KW-0812">Transmembrane</keyword>
<dbReference type="Pfam" id="PF23539">
    <property type="entry name" value="DUF7134"/>
    <property type="match status" value="1"/>
</dbReference>
<evidence type="ECO:0000259" key="12">
    <source>
        <dbReference type="Pfam" id="PF23539"/>
    </source>
</evidence>
<dbReference type="InterPro" id="IPR036890">
    <property type="entry name" value="HATPase_C_sf"/>
</dbReference>
<comment type="caution">
    <text evidence="13">The sequence shown here is derived from an EMBL/GenBank/DDBJ whole genome shotgun (WGS) entry which is preliminary data.</text>
</comment>
<feature type="domain" description="Signal transduction histidine kinase subgroup 3 dimerisation and phosphoacceptor" evidence="11">
    <location>
        <begin position="189"/>
        <end position="252"/>
    </location>
</feature>
<dbReference type="InterPro" id="IPR003594">
    <property type="entry name" value="HATPase_dom"/>
</dbReference>
<dbReference type="GO" id="GO:0000155">
    <property type="term" value="F:phosphorelay sensor kinase activity"/>
    <property type="evidence" value="ECO:0007669"/>
    <property type="project" value="InterPro"/>
</dbReference>
<evidence type="ECO:0000313" key="14">
    <source>
        <dbReference type="Proteomes" id="UP001139648"/>
    </source>
</evidence>
<evidence type="ECO:0000256" key="7">
    <source>
        <dbReference type="ARBA" id="ARBA00022840"/>
    </source>
</evidence>
<dbReference type="GO" id="GO:0016020">
    <property type="term" value="C:membrane"/>
    <property type="evidence" value="ECO:0007669"/>
    <property type="project" value="InterPro"/>
</dbReference>
<keyword evidence="9" id="KW-0472">Membrane</keyword>
<dbReference type="Proteomes" id="UP001139648">
    <property type="component" value="Unassembled WGS sequence"/>
</dbReference>
<dbReference type="EMBL" id="JAMZEB010000002">
    <property type="protein sequence ID" value="MCP2358190.1"/>
    <property type="molecule type" value="Genomic_DNA"/>
</dbReference>
<gene>
    <name evidence="13" type="ORF">HD597_005210</name>
</gene>
<dbReference type="AlphaFoldDB" id="A0A9X2GI95"/>
<dbReference type="PANTHER" id="PTHR24421:SF10">
    <property type="entry name" value="NITRATE_NITRITE SENSOR PROTEIN NARQ"/>
    <property type="match status" value="1"/>
</dbReference>
<dbReference type="GO" id="GO:0005524">
    <property type="term" value="F:ATP binding"/>
    <property type="evidence" value="ECO:0007669"/>
    <property type="project" value="UniProtKB-KW"/>
</dbReference>
<keyword evidence="6 13" id="KW-0418">Kinase</keyword>
<keyword evidence="9" id="KW-1133">Transmembrane helix</keyword>
<evidence type="ECO:0000259" key="10">
    <source>
        <dbReference type="Pfam" id="PF02518"/>
    </source>
</evidence>
<dbReference type="InterPro" id="IPR055558">
    <property type="entry name" value="DUF7134"/>
</dbReference>
<evidence type="ECO:0000256" key="6">
    <source>
        <dbReference type="ARBA" id="ARBA00022777"/>
    </source>
</evidence>
<dbReference type="GO" id="GO:0046983">
    <property type="term" value="F:protein dimerization activity"/>
    <property type="evidence" value="ECO:0007669"/>
    <property type="project" value="InterPro"/>
</dbReference>
<feature type="transmembrane region" description="Helical" evidence="9">
    <location>
        <begin position="12"/>
        <end position="36"/>
    </location>
</feature>
<keyword evidence="3" id="KW-0597">Phosphoprotein</keyword>
<keyword evidence="14" id="KW-1185">Reference proteome</keyword>
<dbReference type="Gene3D" id="1.20.5.1930">
    <property type="match status" value="1"/>
</dbReference>
<evidence type="ECO:0000256" key="2">
    <source>
        <dbReference type="ARBA" id="ARBA00012438"/>
    </source>
</evidence>
<evidence type="ECO:0000256" key="5">
    <source>
        <dbReference type="ARBA" id="ARBA00022741"/>
    </source>
</evidence>
<dbReference type="CDD" id="cd16917">
    <property type="entry name" value="HATPase_UhpB-NarQ-NarX-like"/>
    <property type="match status" value="1"/>
</dbReference>
<keyword evidence="5" id="KW-0547">Nucleotide-binding</keyword>
<name>A0A9X2GI95_9ACTN</name>
<keyword evidence="7" id="KW-0067">ATP-binding</keyword>
<proteinExistence type="predicted"/>
<evidence type="ECO:0000256" key="3">
    <source>
        <dbReference type="ARBA" id="ARBA00022553"/>
    </source>
</evidence>
<evidence type="ECO:0000313" key="13">
    <source>
        <dbReference type="EMBL" id="MCP2358190.1"/>
    </source>
</evidence>
<dbReference type="InterPro" id="IPR011712">
    <property type="entry name" value="Sig_transdc_His_kin_sub3_dim/P"/>
</dbReference>
<comment type="catalytic activity">
    <reaction evidence="1">
        <text>ATP + protein L-histidine = ADP + protein N-phospho-L-histidine.</text>
        <dbReference type="EC" id="2.7.13.3"/>
    </reaction>
</comment>
<dbReference type="Pfam" id="PF02518">
    <property type="entry name" value="HATPase_c"/>
    <property type="match status" value="1"/>
</dbReference>
<reference evidence="13" key="1">
    <citation type="submission" date="2022-06" db="EMBL/GenBank/DDBJ databases">
        <title>Sequencing the genomes of 1000 actinobacteria strains.</title>
        <authorList>
            <person name="Klenk H.-P."/>
        </authorList>
    </citation>
    <scope>NUCLEOTIDE SEQUENCE</scope>
    <source>
        <strain evidence="13">DSM 46694</strain>
    </source>
</reference>
<accession>A0A9X2GI95</accession>
<evidence type="ECO:0000256" key="1">
    <source>
        <dbReference type="ARBA" id="ARBA00000085"/>
    </source>
</evidence>
<dbReference type="SUPFAM" id="SSF55874">
    <property type="entry name" value="ATPase domain of HSP90 chaperone/DNA topoisomerase II/histidine kinase"/>
    <property type="match status" value="1"/>
</dbReference>
<dbReference type="RefSeq" id="WP_253745283.1">
    <property type="nucleotide sequence ID" value="NZ_BAABKA010000067.1"/>
</dbReference>